<evidence type="ECO:0000313" key="3">
    <source>
        <dbReference type="Proteomes" id="UP001168098"/>
    </source>
</evidence>
<accession>A0AA38YK11</accession>
<gene>
    <name evidence="2" type="ORF">PVL29_025512</name>
</gene>
<dbReference type="AlphaFoldDB" id="A0AA38YK11"/>
<comment type="caution">
    <text evidence="2">The sequence shown here is derived from an EMBL/GenBank/DDBJ whole genome shotgun (WGS) entry which is preliminary data.</text>
</comment>
<feature type="region of interest" description="Disordered" evidence="1">
    <location>
        <begin position="1"/>
        <end position="52"/>
    </location>
</feature>
<name>A0AA38YK11_VITRO</name>
<keyword evidence="3" id="KW-1185">Reference proteome</keyword>
<dbReference type="Proteomes" id="UP001168098">
    <property type="component" value="Unassembled WGS sequence"/>
</dbReference>
<evidence type="ECO:0000313" key="2">
    <source>
        <dbReference type="EMBL" id="KAJ9671853.1"/>
    </source>
</evidence>
<evidence type="ECO:0000256" key="1">
    <source>
        <dbReference type="SAM" id="MobiDB-lite"/>
    </source>
</evidence>
<organism evidence="2 3">
    <name type="scientific">Vitis rotundifolia</name>
    <name type="common">Muscadine grape</name>
    <dbReference type="NCBI Taxonomy" id="103349"/>
    <lineage>
        <taxon>Eukaryota</taxon>
        <taxon>Viridiplantae</taxon>
        <taxon>Streptophyta</taxon>
        <taxon>Embryophyta</taxon>
        <taxon>Tracheophyta</taxon>
        <taxon>Spermatophyta</taxon>
        <taxon>Magnoliopsida</taxon>
        <taxon>eudicotyledons</taxon>
        <taxon>Gunneridae</taxon>
        <taxon>Pentapetalae</taxon>
        <taxon>rosids</taxon>
        <taxon>Vitales</taxon>
        <taxon>Vitaceae</taxon>
        <taxon>Viteae</taxon>
        <taxon>Vitis</taxon>
    </lineage>
</organism>
<protein>
    <recommendedName>
        <fullName evidence="4">S-locus receptor kinase</fullName>
    </recommendedName>
</protein>
<proteinExistence type="predicted"/>
<evidence type="ECO:0008006" key="4">
    <source>
        <dbReference type="Google" id="ProtNLM"/>
    </source>
</evidence>
<reference evidence="2 3" key="1">
    <citation type="journal article" date="2023" name="BMC Biotechnol.">
        <title>Vitis rotundifolia cv Carlos genome sequencing.</title>
        <authorList>
            <person name="Huff M."/>
            <person name="Hulse-Kemp A."/>
            <person name="Scheffler B."/>
            <person name="Youngblood R."/>
            <person name="Simpson S."/>
            <person name="Babiker E."/>
            <person name="Staton M."/>
        </authorList>
    </citation>
    <scope>NUCLEOTIDE SEQUENCE [LARGE SCALE GENOMIC DNA]</scope>
    <source>
        <tissue evidence="2">Leaf</tissue>
    </source>
</reference>
<feature type="compositionally biased region" description="Basic and acidic residues" evidence="1">
    <location>
        <begin position="42"/>
        <end position="52"/>
    </location>
</feature>
<sequence>MSSVILMLGSEGALPQPKEPGFFSETHMPEANSDPDATPFSGDKEDNTILEV</sequence>
<dbReference type="EMBL" id="JARBHA010000019">
    <property type="protein sequence ID" value="KAJ9671853.1"/>
    <property type="molecule type" value="Genomic_DNA"/>
</dbReference>